<sequence>MCLSLHIPLSLSTTPMEETYHSNHHHDQTLPPPAPPPSQSPSAASAATASLDYDMMVILAAMLCALVCALGLNTMLHCVVRCTRRSISDPARWVASRRLDAGLTREDLAALPMTTYAAAKAAVMTAGGGCAICLADFEEGNEEKVRVLPRCGHGFHVGCVDRWLRAHSSCPTCRRRIGPLDIATAC</sequence>
<dbReference type="GO" id="GO:0016020">
    <property type="term" value="C:membrane"/>
    <property type="evidence" value="ECO:0007669"/>
    <property type="project" value="UniProtKB-SubCell"/>
</dbReference>
<comment type="subcellular location">
    <subcellularLocation>
        <location evidence="1">Membrane</location>
        <topology evidence="1">Single-pass membrane protein</topology>
    </subcellularLocation>
</comment>
<dbReference type="Proteomes" id="UP001180020">
    <property type="component" value="Unassembled WGS sequence"/>
</dbReference>
<dbReference type="GO" id="GO:0008270">
    <property type="term" value="F:zinc ion binding"/>
    <property type="evidence" value="ECO:0007669"/>
    <property type="project" value="UniProtKB-KW"/>
</dbReference>
<evidence type="ECO:0000256" key="7">
    <source>
        <dbReference type="ARBA" id="ARBA00023136"/>
    </source>
</evidence>
<keyword evidence="2" id="KW-0808">Transferase</keyword>
<keyword evidence="3 11" id="KW-0812">Transmembrane</keyword>
<dbReference type="SMART" id="SM00184">
    <property type="entry name" value="RING"/>
    <property type="match status" value="1"/>
</dbReference>
<dbReference type="GO" id="GO:0016740">
    <property type="term" value="F:transferase activity"/>
    <property type="evidence" value="ECO:0007669"/>
    <property type="project" value="UniProtKB-KW"/>
</dbReference>
<dbReference type="Pfam" id="PF13639">
    <property type="entry name" value="zf-RING_2"/>
    <property type="match status" value="1"/>
</dbReference>
<evidence type="ECO:0000256" key="3">
    <source>
        <dbReference type="ARBA" id="ARBA00022692"/>
    </source>
</evidence>
<feature type="transmembrane region" description="Helical" evidence="11">
    <location>
        <begin position="55"/>
        <end position="76"/>
    </location>
</feature>
<reference evidence="13" key="2">
    <citation type="submission" date="2023-06" db="EMBL/GenBank/DDBJ databases">
        <authorList>
            <person name="Ma L."/>
            <person name="Liu K.-W."/>
            <person name="Li Z."/>
            <person name="Hsiao Y.-Y."/>
            <person name="Qi Y."/>
            <person name="Fu T."/>
            <person name="Tang G."/>
            <person name="Zhang D."/>
            <person name="Sun W.-H."/>
            <person name="Liu D.-K."/>
            <person name="Li Y."/>
            <person name="Chen G.-Z."/>
            <person name="Liu X.-D."/>
            <person name="Liao X.-Y."/>
            <person name="Jiang Y.-T."/>
            <person name="Yu X."/>
            <person name="Hao Y."/>
            <person name="Huang J."/>
            <person name="Zhao X.-W."/>
            <person name="Ke S."/>
            <person name="Chen Y.-Y."/>
            <person name="Wu W.-L."/>
            <person name="Hsu J.-L."/>
            <person name="Lin Y.-F."/>
            <person name="Huang M.-D."/>
            <person name="Li C.-Y."/>
            <person name="Huang L."/>
            <person name="Wang Z.-W."/>
            <person name="Zhao X."/>
            <person name="Zhong W.-Y."/>
            <person name="Peng D.-H."/>
            <person name="Ahmad S."/>
            <person name="Lan S."/>
            <person name="Zhang J.-S."/>
            <person name="Tsai W.-C."/>
            <person name="Van De Peer Y."/>
            <person name="Liu Z.-J."/>
        </authorList>
    </citation>
    <scope>NUCLEOTIDE SEQUENCE</scope>
    <source>
        <strain evidence="13">CP</strain>
        <tissue evidence="13">Leaves</tissue>
    </source>
</reference>
<dbReference type="PANTHER" id="PTHR46905">
    <property type="entry name" value="RING-H2 FINGER PROTEIN ATL78"/>
    <property type="match status" value="1"/>
</dbReference>
<evidence type="ECO:0000256" key="6">
    <source>
        <dbReference type="ARBA" id="ARBA00022989"/>
    </source>
</evidence>
<evidence type="ECO:0000256" key="1">
    <source>
        <dbReference type="ARBA" id="ARBA00004167"/>
    </source>
</evidence>
<accession>A0AAV9DVR8</accession>
<evidence type="ECO:0000259" key="12">
    <source>
        <dbReference type="PROSITE" id="PS50089"/>
    </source>
</evidence>
<dbReference type="GO" id="GO:0016567">
    <property type="term" value="P:protein ubiquitination"/>
    <property type="evidence" value="ECO:0007669"/>
    <property type="project" value="InterPro"/>
</dbReference>
<name>A0AAV9DVR8_ACOCL</name>
<dbReference type="InterPro" id="IPR001841">
    <property type="entry name" value="Znf_RING"/>
</dbReference>
<reference evidence="13" key="1">
    <citation type="journal article" date="2023" name="Nat. Commun.">
        <title>Diploid and tetraploid genomes of Acorus and the evolution of monocots.</title>
        <authorList>
            <person name="Ma L."/>
            <person name="Liu K.W."/>
            <person name="Li Z."/>
            <person name="Hsiao Y.Y."/>
            <person name="Qi Y."/>
            <person name="Fu T."/>
            <person name="Tang G.D."/>
            <person name="Zhang D."/>
            <person name="Sun W.H."/>
            <person name="Liu D.K."/>
            <person name="Li Y."/>
            <person name="Chen G.Z."/>
            <person name="Liu X.D."/>
            <person name="Liao X.Y."/>
            <person name="Jiang Y.T."/>
            <person name="Yu X."/>
            <person name="Hao Y."/>
            <person name="Huang J."/>
            <person name="Zhao X.W."/>
            <person name="Ke S."/>
            <person name="Chen Y.Y."/>
            <person name="Wu W.L."/>
            <person name="Hsu J.L."/>
            <person name="Lin Y.F."/>
            <person name="Huang M.D."/>
            <person name="Li C.Y."/>
            <person name="Huang L."/>
            <person name="Wang Z.W."/>
            <person name="Zhao X."/>
            <person name="Zhong W.Y."/>
            <person name="Peng D.H."/>
            <person name="Ahmad S."/>
            <person name="Lan S."/>
            <person name="Zhang J.S."/>
            <person name="Tsai W.C."/>
            <person name="Van de Peer Y."/>
            <person name="Liu Z.J."/>
        </authorList>
    </citation>
    <scope>NUCLEOTIDE SEQUENCE</scope>
    <source>
        <strain evidence="13">CP</strain>
    </source>
</reference>
<dbReference type="InterPro" id="IPR044602">
    <property type="entry name" value="ATL10/ATL72-79-like"/>
</dbReference>
<comment type="caution">
    <text evidence="13">The sequence shown here is derived from an EMBL/GenBank/DDBJ whole genome shotgun (WGS) entry which is preliminary data.</text>
</comment>
<feature type="compositionally biased region" description="Pro residues" evidence="10">
    <location>
        <begin position="30"/>
        <end position="39"/>
    </location>
</feature>
<keyword evidence="14" id="KW-1185">Reference proteome</keyword>
<dbReference type="InterPro" id="IPR013083">
    <property type="entry name" value="Znf_RING/FYVE/PHD"/>
</dbReference>
<organism evidence="13 14">
    <name type="scientific">Acorus calamus</name>
    <name type="common">Sweet flag</name>
    <dbReference type="NCBI Taxonomy" id="4465"/>
    <lineage>
        <taxon>Eukaryota</taxon>
        <taxon>Viridiplantae</taxon>
        <taxon>Streptophyta</taxon>
        <taxon>Embryophyta</taxon>
        <taxon>Tracheophyta</taxon>
        <taxon>Spermatophyta</taxon>
        <taxon>Magnoliopsida</taxon>
        <taxon>Liliopsida</taxon>
        <taxon>Acoraceae</taxon>
        <taxon>Acorus</taxon>
    </lineage>
</organism>
<evidence type="ECO:0000256" key="10">
    <source>
        <dbReference type="SAM" id="MobiDB-lite"/>
    </source>
</evidence>
<evidence type="ECO:0000256" key="9">
    <source>
        <dbReference type="PROSITE-ProRule" id="PRU00175"/>
    </source>
</evidence>
<feature type="region of interest" description="Disordered" evidence="10">
    <location>
        <begin position="18"/>
        <end position="45"/>
    </location>
</feature>
<evidence type="ECO:0000256" key="5">
    <source>
        <dbReference type="ARBA" id="ARBA00022833"/>
    </source>
</evidence>
<keyword evidence="9" id="KW-0863">Zinc-finger</keyword>
<dbReference type="Gene3D" id="3.30.40.10">
    <property type="entry name" value="Zinc/RING finger domain, C3HC4 (zinc finger)"/>
    <property type="match status" value="1"/>
</dbReference>
<gene>
    <name evidence="13" type="primary">ATL44</name>
    <name evidence="13" type="ORF">QJS10_CPB11g01455</name>
</gene>
<dbReference type="AlphaFoldDB" id="A0AAV9DVR8"/>
<feature type="compositionally biased region" description="Basic and acidic residues" evidence="10">
    <location>
        <begin position="18"/>
        <end position="28"/>
    </location>
</feature>
<comment type="similarity">
    <text evidence="8">Belongs to the RING-type zinc finger family. ATL subfamily.</text>
</comment>
<evidence type="ECO:0000256" key="2">
    <source>
        <dbReference type="ARBA" id="ARBA00022679"/>
    </source>
</evidence>
<evidence type="ECO:0000313" key="13">
    <source>
        <dbReference type="EMBL" id="KAK1305155.1"/>
    </source>
</evidence>
<evidence type="ECO:0000256" key="11">
    <source>
        <dbReference type="SAM" id="Phobius"/>
    </source>
</evidence>
<keyword evidence="7 11" id="KW-0472">Membrane</keyword>
<dbReference type="PROSITE" id="PS50089">
    <property type="entry name" value="ZF_RING_2"/>
    <property type="match status" value="1"/>
</dbReference>
<keyword evidence="6 11" id="KW-1133">Transmembrane helix</keyword>
<feature type="domain" description="RING-type" evidence="12">
    <location>
        <begin position="130"/>
        <end position="174"/>
    </location>
</feature>
<proteinExistence type="inferred from homology"/>
<dbReference type="EMBL" id="JAUJYO010000011">
    <property type="protein sequence ID" value="KAK1305155.1"/>
    <property type="molecule type" value="Genomic_DNA"/>
</dbReference>
<evidence type="ECO:0000256" key="4">
    <source>
        <dbReference type="ARBA" id="ARBA00022723"/>
    </source>
</evidence>
<dbReference type="PANTHER" id="PTHR46905:SF22">
    <property type="entry name" value="RING-TYPE E3 UBIQUITIN TRANSFERASE"/>
    <property type="match status" value="1"/>
</dbReference>
<dbReference type="SUPFAM" id="SSF57850">
    <property type="entry name" value="RING/U-box"/>
    <property type="match status" value="1"/>
</dbReference>
<evidence type="ECO:0000256" key="8">
    <source>
        <dbReference type="ARBA" id="ARBA00024209"/>
    </source>
</evidence>
<evidence type="ECO:0000313" key="14">
    <source>
        <dbReference type="Proteomes" id="UP001180020"/>
    </source>
</evidence>
<keyword evidence="5" id="KW-0862">Zinc</keyword>
<keyword evidence="4" id="KW-0479">Metal-binding</keyword>
<protein>
    <submittedName>
        <fullName evidence="13">RING-H2 finger protein ATL44</fullName>
    </submittedName>
</protein>